<keyword evidence="7" id="KW-1185">Reference proteome</keyword>
<name>A0ABV8J2V1_9ACTN</name>
<dbReference type="InterPro" id="IPR011075">
    <property type="entry name" value="TetR_C"/>
</dbReference>
<gene>
    <name evidence="6" type="ORF">ACFO0C_28740</name>
</gene>
<protein>
    <submittedName>
        <fullName evidence="6">TetR/AcrR family transcriptional regulator</fullName>
    </submittedName>
</protein>
<evidence type="ECO:0000259" key="5">
    <source>
        <dbReference type="PROSITE" id="PS50977"/>
    </source>
</evidence>
<dbReference type="PROSITE" id="PS50977">
    <property type="entry name" value="HTH_TETR_2"/>
    <property type="match status" value="1"/>
</dbReference>
<keyword evidence="3" id="KW-0804">Transcription</keyword>
<feature type="DNA-binding region" description="H-T-H motif" evidence="4">
    <location>
        <begin position="36"/>
        <end position="55"/>
    </location>
</feature>
<keyword evidence="1" id="KW-0805">Transcription regulation</keyword>
<dbReference type="Gene3D" id="1.10.10.60">
    <property type="entry name" value="Homeodomain-like"/>
    <property type="match status" value="1"/>
</dbReference>
<dbReference type="PANTHER" id="PTHR30055">
    <property type="entry name" value="HTH-TYPE TRANSCRIPTIONAL REGULATOR RUTR"/>
    <property type="match status" value="1"/>
</dbReference>
<keyword evidence="2 4" id="KW-0238">DNA-binding</keyword>
<dbReference type="EMBL" id="JBHSBL010000019">
    <property type="protein sequence ID" value="MFC4068938.1"/>
    <property type="molecule type" value="Genomic_DNA"/>
</dbReference>
<feature type="domain" description="HTH tetR-type" evidence="5">
    <location>
        <begin position="13"/>
        <end position="73"/>
    </location>
</feature>
<evidence type="ECO:0000313" key="7">
    <source>
        <dbReference type="Proteomes" id="UP001595867"/>
    </source>
</evidence>
<dbReference type="Pfam" id="PF16859">
    <property type="entry name" value="TetR_C_11"/>
    <property type="match status" value="1"/>
</dbReference>
<evidence type="ECO:0000313" key="6">
    <source>
        <dbReference type="EMBL" id="MFC4068938.1"/>
    </source>
</evidence>
<dbReference type="SUPFAM" id="SSF48498">
    <property type="entry name" value="Tetracyclin repressor-like, C-terminal domain"/>
    <property type="match status" value="1"/>
</dbReference>
<dbReference type="PRINTS" id="PR00455">
    <property type="entry name" value="HTHTETR"/>
</dbReference>
<proteinExistence type="predicted"/>
<evidence type="ECO:0000256" key="4">
    <source>
        <dbReference type="PROSITE-ProRule" id="PRU00335"/>
    </source>
</evidence>
<dbReference type="PANTHER" id="PTHR30055:SF148">
    <property type="entry name" value="TETR-FAMILY TRANSCRIPTIONAL REGULATOR"/>
    <property type="match status" value="1"/>
</dbReference>
<dbReference type="InterPro" id="IPR009057">
    <property type="entry name" value="Homeodomain-like_sf"/>
</dbReference>
<evidence type="ECO:0000256" key="1">
    <source>
        <dbReference type="ARBA" id="ARBA00023015"/>
    </source>
</evidence>
<dbReference type="InterPro" id="IPR036271">
    <property type="entry name" value="Tet_transcr_reg_TetR-rel_C_sf"/>
</dbReference>
<accession>A0ABV8J2V1</accession>
<dbReference type="Proteomes" id="UP001595867">
    <property type="component" value="Unassembled WGS sequence"/>
</dbReference>
<dbReference type="InterPro" id="IPR050109">
    <property type="entry name" value="HTH-type_TetR-like_transc_reg"/>
</dbReference>
<dbReference type="InterPro" id="IPR001647">
    <property type="entry name" value="HTH_TetR"/>
</dbReference>
<comment type="caution">
    <text evidence="6">The sequence shown here is derived from an EMBL/GenBank/DDBJ whole genome shotgun (WGS) entry which is preliminary data.</text>
</comment>
<dbReference type="SUPFAM" id="SSF46689">
    <property type="entry name" value="Homeodomain-like"/>
    <property type="match status" value="1"/>
</dbReference>
<dbReference type="Pfam" id="PF00440">
    <property type="entry name" value="TetR_N"/>
    <property type="match status" value="1"/>
</dbReference>
<evidence type="ECO:0000256" key="3">
    <source>
        <dbReference type="ARBA" id="ARBA00023163"/>
    </source>
</evidence>
<dbReference type="Gene3D" id="1.10.357.10">
    <property type="entry name" value="Tetracycline Repressor, domain 2"/>
    <property type="match status" value="1"/>
</dbReference>
<dbReference type="RefSeq" id="WP_378069820.1">
    <property type="nucleotide sequence ID" value="NZ_JBHSBL010000019.1"/>
</dbReference>
<reference evidence="7" key="1">
    <citation type="journal article" date="2019" name="Int. J. Syst. Evol. Microbiol.">
        <title>The Global Catalogue of Microorganisms (GCM) 10K type strain sequencing project: providing services to taxonomists for standard genome sequencing and annotation.</title>
        <authorList>
            <consortium name="The Broad Institute Genomics Platform"/>
            <consortium name="The Broad Institute Genome Sequencing Center for Infectious Disease"/>
            <person name="Wu L."/>
            <person name="Ma J."/>
        </authorList>
    </citation>
    <scope>NUCLEOTIDE SEQUENCE [LARGE SCALE GENOMIC DNA]</scope>
    <source>
        <strain evidence="7">TBRC 5832</strain>
    </source>
</reference>
<sequence length="219" mass="23172">MSAGAAGGRPRDPEVDRRITQAALDVFGDAGWAGFAMETVARRAGISKPTLYLRWSSKEVLLTEALTANLAKVSAVDTGTLQGDLVELTTQMLRLYTGPASRAALRLSLEAPSIPGVAEHYEQLRRSQIAAAREIVRRGITRGELAGGTSVTLLLDTLLGGAMMHAMSTAPEKRETLHAAAREHARRLVGFLLNAVADPAVVAAAGLRPVTAPVFMPPV</sequence>
<organism evidence="6 7">
    <name type="scientific">Actinoplanes subglobosus</name>
    <dbReference type="NCBI Taxonomy" id="1547892"/>
    <lineage>
        <taxon>Bacteria</taxon>
        <taxon>Bacillati</taxon>
        <taxon>Actinomycetota</taxon>
        <taxon>Actinomycetes</taxon>
        <taxon>Micromonosporales</taxon>
        <taxon>Micromonosporaceae</taxon>
        <taxon>Actinoplanes</taxon>
    </lineage>
</organism>
<evidence type="ECO:0000256" key="2">
    <source>
        <dbReference type="ARBA" id="ARBA00023125"/>
    </source>
</evidence>